<keyword evidence="6 14" id="KW-0694">RNA-binding</keyword>
<comment type="catalytic activity">
    <reaction evidence="11">
        <text>a cytidine in mRNA + S-adenosyl-L-methionine = a 5-methylcytidine in mRNA + S-adenosyl-L-homocysteine + H(+)</text>
        <dbReference type="Rhea" id="RHEA:61464"/>
        <dbReference type="Rhea" id="RHEA-COMP:15145"/>
        <dbReference type="Rhea" id="RHEA-COMP:15826"/>
        <dbReference type="ChEBI" id="CHEBI:15378"/>
        <dbReference type="ChEBI" id="CHEBI:57856"/>
        <dbReference type="ChEBI" id="CHEBI:59789"/>
        <dbReference type="ChEBI" id="CHEBI:74483"/>
        <dbReference type="ChEBI" id="CHEBI:82748"/>
    </reaction>
</comment>
<evidence type="ECO:0000256" key="5">
    <source>
        <dbReference type="ARBA" id="ARBA00022691"/>
    </source>
</evidence>
<keyword evidence="7" id="KW-0809">Transit peptide</keyword>
<evidence type="ECO:0000256" key="3">
    <source>
        <dbReference type="ARBA" id="ARBA00022603"/>
    </source>
</evidence>
<dbReference type="GO" id="GO:0032259">
    <property type="term" value="P:methylation"/>
    <property type="evidence" value="ECO:0007669"/>
    <property type="project" value="UniProtKB-KW"/>
</dbReference>
<feature type="binding site" evidence="14">
    <location>
        <begin position="554"/>
        <end position="560"/>
    </location>
    <ligand>
        <name>S-adenosyl-L-methionine</name>
        <dbReference type="ChEBI" id="CHEBI:59789"/>
    </ligand>
</feature>
<evidence type="ECO:0000256" key="14">
    <source>
        <dbReference type="PROSITE-ProRule" id="PRU01023"/>
    </source>
</evidence>
<dbReference type="GO" id="GO:0008168">
    <property type="term" value="F:methyltransferase activity"/>
    <property type="evidence" value="ECO:0007669"/>
    <property type="project" value="UniProtKB-KW"/>
</dbReference>
<evidence type="ECO:0000256" key="2">
    <source>
        <dbReference type="ARBA" id="ARBA00022552"/>
    </source>
</evidence>
<comment type="catalytic activity">
    <reaction evidence="10">
        <text>a cytidine in rRNA + S-adenosyl-L-methionine = a 5-methylcytidine in rRNA + S-adenosyl-L-homocysteine + H(+)</text>
        <dbReference type="Rhea" id="RHEA:61484"/>
        <dbReference type="Rhea" id="RHEA-COMP:15836"/>
        <dbReference type="Rhea" id="RHEA-COMP:15837"/>
        <dbReference type="ChEBI" id="CHEBI:15378"/>
        <dbReference type="ChEBI" id="CHEBI:57856"/>
        <dbReference type="ChEBI" id="CHEBI:59789"/>
        <dbReference type="ChEBI" id="CHEBI:74483"/>
        <dbReference type="ChEBI" id="CHEBI:82748"/>
    </reaction>
</comment>
<dbReference type="GeneID" id="110127072"/>
<evidence type="ECO:0000256" key="1">
    <source>
        <dbReference type="ARBA" id="ARBA00004173"/>
    </source>
</evidence>
<evidence type="ECO:0000256" key="9">
    <source>
        <dbReference type="ARBA" id="ARBA00042050"/>
    </source>
</evidence>
<feature type="binding site" evidence="14">
    <location>
        <position position="577"/>
    </location>
    <ligand>
        <name>S-adenosyl-L-methionine</name>
        <dbReference type="ChEBI" id="CHEBI:59789"/>
    </ligand>
</feature>
<dbReference type="InterPro" id="IPR001678">
    <property type="entry name" value="MeTrfase_RsmB-F_NOP2_dom"/>
</dbReference>
<protein>
    <recommendedName>
        <fullName evidence="12">5-cytosine rRNA methyltransferase NSUN4</fullName>
    </recommendedName>
    <alternativeName>
        <fullName evidence="13">5-cytosine tRNA methyltransferase NSUN4</fullName>
    </alternativeName>
    <alternativeName>
        <fullName evidence="9">NOL1/NOP2/Sun domain family member 4</fullName>
    </alternativeName>
</protein>
<feature type="compositionally biased region" description="Pro residues" evidence="15">
    <location>
        <begin position="34"/>
        <end position="44"/>
    </location>
</feature>
<feature type="binding site" evidence="14">
    <location>
        <position position="610"/>
    </location>
    <ligand>
        <name>S-adenosyl-L-methionine</name>
        <dbReference type="ChEBI" id="CHEBI:59789"/>
    </ligand>
</feature>
<comment type="similarity">
    <text evidence="14">Belongs to the class I-like SAM-binding methyltransferase superfamily. RsmB/NOP family.</text>
</comment>
<feature type="domain" description="SAM-dependent MTase RsmB/NOP-type" evidence="16">
    <location>
        <begin position="436"/>
        <end position="717"/>
    </location>
</feature>
<dbReference type="Pfam" id="PF01189">
    <property type="entry name" value="Methyltr_RsmB-F"/>
    <property type="match status" value="1"/>
</dbReference>
<feature type="compositionally biased region" description="Low complexity" evidence="15">
    <location>
        <begin position="257"/>
        <end position="277"/>
    </location>
</feature>
<keyword evidence="17" id="KW-1185">Reference proteome</keyword>
<dbReference type="PROSITE" id="PS51686">
    <property type="entry name" value="SAM_MT_RSMB_NOP"/>
    <property type="match status" value="1"/>
</dbReference>
<feature type="binding site" evidence="14">
    <location>
        <position position="628"/>
    </location>
    <ligand>
        <name>S-adenosyl-L-methionine</name>
        <dbReference type="ChEBI" id="CHEBI:59789"/>
    </ligand>
</feature>
<evidence type="ECO:0000256" key="6">
    <source>
        <dbReference type="ARBA" id="ARBA00022884"/>
    </source>
</evidence>
<proteinExistence type="inferred from homology"/>
<dbReference type="PANTHER" id="PTHR22808:SF3">
    <property type="entry name" value="5-METHYLCYTOSINE RRNA METHYLTRANSFERASE NSUN4"/>
    <property type="match status" value="1"/>
</dbReference>
<reference evidence="18" key="2">
    <citation type="submission" date="2025-08" db="UniProtKB">
        <authorList>
            <consortium name="RefSeq"/>
        </authorList>
    </citation>
    <scope>IDENTIFICATION</scope>
    <source>
        <tissue evidence="18">Tongue muscle</tissue>
    </source>
</reference>
<evidence type="ECO:0000256" key="15">
    <source>
        <dbReference type="SAM" id="MobiDB-lite"/>
    </source>
</evidence>
<name>A0A6J0W6D7_ODOVR</name>
<evidence type="ECO:0000259" key="16">
    <source>
        <dbReference type="PROSITE" id="PS51686"/>
    </source>
</evidence>
<sequence length="717" mass="78296">MGSPHLSRAPFSGLSCSPGISSLAGQPSSLPRPILSPPPPPSSPTPQALLRPGGCCFEPCSPHLGRPSCREPILLGSSPPSPCVERFRLVGSPPARQRSAHCSWISPPRTPRLCPRGPYIDQQSYLCYYGGYPPALVTNPVTSPPLTHVPLETGPTISPPLTHRSLGTGLVISPPLAHRHVETRPIISPPPQRVLGTGAMTSTLLSSWSSGRSYNDPPLSSASSPPTDNFYHGHVKHLDSHEPKPQLDPTFGKNYCGSPLSSQPGTSSSPSSPQEGSYHYSHLPPESHIPAPGNPYYAIHLSPGSPGNSQLQDSRKPCFESIYSWETGGSSYFRITPGAMISGPPCPQEPPLPLSSHCPCSAFFPSPPGNQFMNPPQSPPCRSCKESPLPVPVCPRAKSPKSSEASTEPKFPATRLALQNFDMTYSVQFGDLWPSIRVSLLSEQKYGALVNNFASGDHVSAELEQLKARDFVNEAIFHREPEPENSQTAAPSPASWACSPNLRCFTFTRGDVSRFPPARRGSLGLMDYYLMDAASLLPVLALGLQPGDTVLDLCAAPGGKTLALLQTGCCRNLAANDLSTSRTSRLQRVLHNYVPQDVRDKNRVRVTSWDGRKWGELEGDTYDRVLVDVPCTTDRHSLHEEENNIFQRSRKKERQMLPMLQVQLLAFAYSRISHYGRELIYSWIGKALFIYLDVWFFTVGPEEGIHRAWTPSLACRC</sequence>
<evidence type="ECO:0000256" key="8">
    <source>
        <dbReference type="ARBA" id="ARBA00023128"/>
    </source>
</evidence>
<reference evidence="17" key="1">
    <citation type="journal article" date="2022" name="J. Hered.">
        <title>A De Novo Chromosome-Level Genome Assembly of the White-Tailed Deer, Odocoileus Virginianus.</title>
        <authorList>
            <person name="London E.W."/>
            <person name="Roca A.L."/>
            <person name="Novakofski J.E."/>
            <person name="Mateus-Pinilla N.E."/>
        </authorList>
    </citation>
    <scope>NUCLEOTIDE SEQUENCE [LARGE SCALE GENOMIC DNA]</scope>
</reference>
<feature type="compositionally biased region" description="Basic and acidic residues" evidence="15">
    <location>
        <begin position="236"/>
        <end position="245"/>
    </location>
</feature>
<dbReference type="InterPro" id="IPR023267">
    <property type="entry name" value="RCMT"/>
</dbReference>
<dbReference type="RefSeq" id="XP_020732786.2">
    <property type="nucleotide sequence ID" value="XM_020877127.2"/>
</dbReference>
<evidence type="ECO:0000313" key="18">
    <source>
        <dbReference type="RefSeq" id="XP_020732786.2"/>
    </source>
</evidence>
<keyword evidence="4 14" id="KW-0808">Transferase</keyword>
<dbReference type="InterPro" id="IPR029063">
    <property type="entry name" value="SAM-dependent_MTases_sf"/>
</dbReference>
<evidence type="ECO:0000256" key="7">
    <source>
        <dbReference type="ARBA" id="ARBA00022946"/>
    </source>
</evidence>
<dbReference type="Gene3D" id="6.20.240.40">
    <property type="match status" value="1"/>
</dbReference>
<comment type="caution">
    <text evidence="14">Lacks conserved residue(s) required for the propagation of feature annotation.</text>
</comment>
<feature type="region of interest" description="Disordered" evidence="15">
    <location>
        <begin position="208"/>
        <end position="314"/>
    </location>
</feature>
<feature type="compositionally biased region" description="Polar residues" evidence="15">
    <location>
        <begin position="218"/>
        <end position="227"/>
    </location>
</feature>
<keyword evidence="2" id="KW-0698">rRNA processing</keyword>
<dbReference type="Gene3D" id="3.40.50.150">
    <property type="entry name" value="Vaccinia Virus protein VP39"/>
    <property type="match status" value="1"/>
</dbReference>
<evidence type="ECO:0000256" key="10">
    <source>
        <dbReference type="ARBA" id="ARBA00049302"/>
    </source>
</evidence>
<dbReference type="InterPro" id="IPR049560">
    <property type="entry name" value="MeTrfase_RsmB-F_NOP2_cat"/>
</dbReference>
<dbReference type="CDD" id="cd02440">
    <property type="entry name" value="AdoMet_MTases"/>
    <property type="match status" value="1"/>
</dbReference>
<feature type="compositionally biased region" description="Polar residues" evidence="15">
    <location>
        <begin position="14"/>
        <end position="26"/>
    </location>
</feature>
<evidence type="ECO:0000313" key="17">
    <source>
        <dbReference type="Proteomes" id="UP001652640"/>
    </source>
</evidence>
<keyword evidence="8" id="KW-0496">Mitochondrion</keyword>
<evidence type="ECO:0000256" key="13">
    <source>
        <dbReference type="ARBA" id="ARBA00050049"/>
    </source>
</evidence>
<keyword evidence="3 14" id="KW-0489">Methyltransferase</keyword>
<comment type="subcellular location">
    <subcellularLocation>
        <location evidence="1">Mitochondrion</location>
    </subcellularLocation>
</comment>
<dbReference type="PRINTS" id="PR02008">
    <property type="entry name" value="RCMTFAMILY"/>
</dbReference>
<evidence type="ECO:0000256" key="4">
    <source>
        <dbReference type="ARBA" id="ARBA00022679"/>
    </source>
</evidence>
<dbReference type="SUPFAM" id="SSF53335">
    <property type="entry name" value="S-adenosyl-L-methionine-dependent methyltransferases"/>
    <property type="match status" value="1"/>
</dbReference>
<dbReference type="PANTHER" id="PTHR22808">
    <property type="entry name" value="NCL1 YEAST -RELATED NOL1/NOP2/FMU SUN DOMAIN-CONTAINING"/>
    <property type="match status" value="1"/>
</dbReference>
<organism evidence="17 18">
    <name type="scientific">Odocoileus virginianus</name>
    <name type="common">White-tailed deer</name>
    <dbReference type="NCBI Taxonomy" id="9874"/>
    <lineage>
        <taxon>Eukaryota</taxon>
        <taxon>Metazoa</taxon>
        <taxon>Chordata</taxon>
        <taxon>Craniata</taxon>
        <taxon>Vertebrata</taxon>
        <taxon>Euteleostomi</taxon>
        <taxon>Mammalia</taxon>
        <taxon>Eutheria</taxon>
        <taxon>Laurasiatheria</taxon>
        <taxon>Artiodactyla</taxon>
        <taxon>Ruminantia</taxon>
        <taxon>Pecora</taxon>
        <taxon>Cervidae</taxon>
        <taxon>Odocoileinae</taxon>
        <taxon>Odocoileus</taxon>
    </lineage>
</organism>
<dbReference type="Proteomes" id="UP001652640">
    <property type="component" value="Chromosome 5"/>
</dbReference>
<accession>A0A6J0W6D7</accession>
<keyword evidence="5 14" id="KW-0949">S-adenosyl-L-methionine</keyword>
<gene>
    <name evidence="18" type="primary">NSUN4</name>
</gene>
<feature type="region of interest" description="Disordered" evidence="15">
    <location>
        <begin position="1"/>
        <end position="48"/>
    </location>
</feature>
<evidence type="ECO:0000256" key="12">
    <source>
        <dbReference type="ARBA" id="ARBA00050027"/>
    </source>
</evidence>
<evidence type="ECO:0000256" key="11">
    <source>
        <dbReference type="ARBA" id="ARBA00049906"/>
    </source>
</evidence>